<protein>
    <submittedName>
        <fullName evidence="1">Mask protein</fullName>
    </submittedName>
</protein>
<gene>
    <name evidence="1" type="primary">mask</name>
    <name evidence="1" type="ORF">SPIL2461_LOCUS373</name>
</gene>
<dbReference type="Proteomes" id="UP000649617">
    <property type="component" value="Unassembled WGS sequence"/>
</dbReference>
<dbReference type="InterPro" id="IPR009091">
    <property type="entry name" value="RCC1/BLIP-II"/>
</dbReference>
<reference evidence="1" key="1">
    <citation type="submission" date="2021-02" db="EMBL/GenBank/DDBJ databases">
        <authorList>
            <person name="Dougan E. K."/>
            <person name="Rhodes N."/>
            <person name="Thang M."/>
            <person name="Chan C."/>
        </authorList>
    </citation>
    <scope>NUCLEOTIDE SEQUENCE</scope>
</reference>
<feature type="non-terminal residue" evidence="1">
    <location>
        <position position="140"/>
    </location>
</feature>
<keyword evidence="2" id="KW-1185">Reference proteome</keyword>
<organism evidence="1 2">
    <name type="scientific">Symbiodinium pilosum</name>
    <name type="common">Dinoflagellate</name>
    <dbReference type="NCBI Taxonomy" id="2952"/>
    <lineage>
        <taxon>Eukaryota</taxon>
        <taxon>Sar</taxon>
        <taxon>Alveolata</taxon>
        <taxon>Dinophyceae</taxon>
        <taxon>Suessiales</taxon>
        <taxon>Symbiodiniaceae</taxon>
        <taxon>Symbiodinium</taxon>
    </lineage>
</organism>
<sequence length="140" mass="14517">ASLDVELDSTVGALAGRAQLALAVGRGRLLNSSGRILDEAALIKTVILQQGDFLTLQLGTVQVHGAPAVFAAILGDGSLVTWGDSRFGGDSDAVQDQLKCVQQVQSNMYAFAAILDDGSVVTWGDEDCGGDSAVVQKQLK</sequence>
<evidence type="ECO:0000313" key="2">
    <source>
        <dbReference type="Proteomes" id="UP000649617"/>
    </source>
</evidence>
<dbReference type="OrthoDB" id="442283at2759"/>
<proteinExistence type="predicted"/>
<dbReference type="EMBL" id="CAJNIZ010000257">
    <property type="protein sequence ID" value="CAE7157176.1"/>
    <property type="molecule type" value="Genomic_DNA"/>
</dbReference>
<evidence type="ECO:0000313" key="1">
    <source>
        <dbReference type="EMBL" id="CAE7157176.1"/>
    </source>
</evidence>
<dbReference type="Gene3D" id="2.130.10.30">
    <property type="entry name" value="Regulator of chromosome condensation 1/beta-lactamase-inhibitor protein II"/>
    <property type="match status" value="1"/>
</dbReference>
<feature type="non-terminal residue" evidence="1">
    <location>
        <position position="1"/>
    </location>
</feature>
<name>A0A812IM72_SYMPI</name>
<dbReference type="AlphaFoldDB" id="A0A812IM72"/>
<dbReference type="SUPFAM" id="SSF50985">
    <property type="entry name" value="RCC1/BLIP-II"/>
    <property type="match status" value="1"/>
</dbReference>
<accession>A0A812IM72</accession>
<comment type="caution">
    <text evidence="1">The sequence shown here is derived from an EMBL/GenBank/DDBJ whole genome shotgun (WGS) entry which is preliminary data.</text>
</comment>